<accession>A0ABY8H9F9</accession>
<reference evidence="3 4" key="1">
    <citation type="submission" date="2023-04" db="EMBL/GenBank/DDBJ databases">
        <title>Funneling lignin-derived compounds into biodiesel using alkali-halophilic Citricoccus sp. P2.</title>
        <authorList>
            <person name="Luo C.-B."/>
        </authorList>
    </citation>
    <scope>NUCLEOTIDE SEQUENCE [LARGE SCALE GENOMIC DNA]</scope>
    <source>
        <strain evidence="3 4">P2</strain>
    </source>
</reference>
<organism evidence="3 4">
    <name type="scientific">Citricoccus muralis</name>
    <dbReference type="NCBI Taxonomy" id="169134"/>
    <lineage>
        <taxon>Bacteria</taxon>
        <taxon>Bacillati</taxon>
        <taxon>Actinomycetota</taxon>
        <taxon>Actinomycetes</taxon>
        <taxon>Micrococcales</taxon>
        <taxon>Micrococcaceae</taxon>
        <taxon>Citricoccus</taxon>
    </lineage>
</organism>
<dbReference type="InterPro" id="IPR025111">
    <property type="entry name" value="DUF4032"/>
</dbReference>
<gene>
    <name evidence="3" type="ORF">P8192_03785</name>
</gene>
<feature type="domain" description="DUF4032" evidence="2">
    <location>
        <begin position="238"/>
        <end position="399"/>
    </location>
</feature>
<evidence type="ECO:0000256" key="1">
    <source>
        <dbReference type="SAM" id="MobiDB-lite"/>
    </source>
</evidence>
<name>A0ABY8H9F9_9MICC</name>
<evidence type="ECO:0000259" key="2">
    <source>
        <dbReference type="Pfam" id="PF13224"/>
    </source>
</evidence>
<evidence type="ECO:0000313" key="4">
    <source>
        <dbReference type="Proteomes" id="UP001219037"/>
    </source>
</evidence>
<dbReference type="Pfam" id="PF06293">
    <property type="entry name" value="Kdo"/>
    <property type="match status" value="1"/>
</dbReference>
<evidence type="ECO:0000313" key="3">
    <source>
        <dbReference type="EMBL" id="WFP17247.1"/>
    </source>
</evidence>
<protein>
    <submittedName>
        <fullName evidence="3">DUF4032 domain-containing protein</fullName>
    </submittedName>
</protein>
<dbReference type="RefSeq" id="WP_278158616.1">
    <property type="nucleotide sequence ID" value="NZ_CP121252.1"/>
</dbReference>
<dbReference type="EMBL" id="CP121252">
    <property type="protein sequence ID" value="WFP17247.1"/>
    <property type="molecule type" value="Genomic_DNA"/>
</dbReference>
<proteinExistence type="predicted"/>
<dbReference type="Proteomes" id="UP001219037">
    <property type="component" value="Chromosome"/>
</dbReference>
<dbReference type="InterPro" id="IPR011009">
    <property type="entry name" value="Kinase-like_dom_sf"/>
</dbReference>
<feature type="compositionally biased region" description="Basic and acidic residues" evidence="1">
    <location>
        <begin position="427"/>
        <end position="439"/>
    </location>
</feature>
<keyword evidence="4" id="KW-1185">Reference proteome</keyword>
<sequence>MSAGVELKITAGGESGSGVGTADVLELPLDLPLLEWPAGYLAALPRGISRHVVRFVRLPGMVVAMKETTDAAAHHEYGLLRQLRRLEVPCVEPVAVISGRTTAEGDPLPTMLVTRHLAFSLPYRAVFSQQLTRDTLTRLIDALALLLVQLHLEGFYWGDVSLSNALFRRDAGAFAAYLVDAETGELHGNLSRGQREHDLEIARVNIAGELMDLQGGGMIEADVDPLGTSELIMAAYRSLWDELTADMTFSASERWRIEDRIRRLNELGFDVEEYALRPRAGGSELVLQPKVVDPGHHTRRLERLTGLRVQENQARRLLHDLDEYRAEVHPGLDEHEAAHYWTTEVFEPMVAAIPEHLKGKLEPAEVMHQLLEHRWYLSERAQRSVSLQEALDSYLAEVLPARRDEDAIVLNPTTSMLSAVNPEDAETPPRRAEEPPSDH</sequence>
<dbReference type="Pfam" id="PF13224">
    <property type="entry name" value="DUF4032"/>
    <property type="match status" value="1"/>
</dbReference>
<dbReference type="SUPFAM" id="SSF56112">
    <property type="entry name" value="Protein kinase-like (PK-like)"/>
    <property type="match status" value="1"/>
</dbReference>
<feature type="region of interest" description="Disordered" evidence="1">
    <location>
        <begin position="410"/>
        <end position="439"/>
    </location>
</feature>